<protein>
    <submittedName>
        <fullName evidence="3">Fam-c protein</fullName>
    </submittedName>
</protein>
<dbReference type="Proteomes" id="UP000507163">
    <property type="component" value="Unassembled WGS sequence"/>
</dbReference>
<dbReference type="InterPro" id="IPR006488">
    <property type="entry name" value="PYST-C1_N"/>
</dbReference>
<keyword evidence="1" id="KW-0732">Signal</keyword>
<dbReference type="EMBL" id="FMIL01000428">
    <property type="protein sequence ID" value="SCL93431.1"/>
    <property type="molecule type" value="Genomic_DNA"/>
</dbReference>
<evidence type="ECO:0000259" key="2">
    <source>
        <dbReference type="Pfam" id="PF09690"/>
    </source>
</evidence>
<sequence length="241" mass="28021">MNKRIFSYVCVVLYALLVVSIHCSEQKASDVRNKSVRSTKEISGCDEQNGIESKRELQLNNNNNCDIKYDEDDEGDIDDKDYKDEAYGHEYVNEDDIYNRKYVNNDVDDRGLNYLNTFQKNKKIKIKKTTSYSKELLTHPHNQIIEASSNNDDLAYKAALEKMNSLDDYIAKNPAVLRCSSLFRQTSKIELSNDKEYPPNATFSVRNMLHEFDEKYQKPLIRLLFIITDIDKCPQNSETNE</sequence>
<name>A0A1C6WV04_PLACU</name>
<dbReference type="AlphaFoldDB" id="A0A1C6WV04"/>
<gene>
    <name evidence="3" type="ORF">PCHAJ_000537700</name>
</gene>
<feature type="signal peptide" evidence="1">
    <location>
        <begin position="1"/>
        <end position="20"/>
    </location>
</feature>
<dbReference type="NCBIfam" id="TIGR01601">
    <property type="entry name" value="PYST-C1"/>
    <property type="match status" value="1"/>
</dbReference>
<proteinExistence type="predicted"/>
<reference evidence="3" key="1">
    <citation type="submission" date="2016-08" db="EMBL/GenBank/DDBJ databases">
        <authorList>
            <consortium name="Pathogen Informatics"/>
        </authorList>
    </citation>
    <scope>NUCLEOTIDE SEQUENCE</scope>
    <source>
        <strain evidence="3">AJ</strain>
    </source>
</reference>
<accession>A0A1C6WV04</accession>
<dbReference type="Pfam" id="PF09690">
    <property type="entry name" value="PYST-C1"/>
    <property type="match status" value="1"/>
</dbReference>
<organism evidence="3">
    <name type="scientific">Plasmodium chabaudi chabaudi</name>
    <dbReference type="NCBI Taxonomy" id="31271"/>
    <lineage>
        <taxon>Eukaryota</taxon>
        <taxon>Sar</taxon>
        <taxon>Alveolata</taxon>
        <taxon>Apicomplexa</taxon>
        <taxon>Aconoidasida</taxon>
        <taxon>Haemosporida</taxon>
        <taxon>Plasmodiidae</taxon>
        <taxon>Plasmodium</taxon>
        <taxon>Plasmodium (Vinckeia)</taxon>
    </lineage>
</organism>
<evidence type="ECO:0000313" key="3">
    <source>
        <dbReference type="EMBL" id="SCL93431.1"/>
    </source>
</evidence>
<evidence type="ECO:0000256" key="1">
    <source>
        <dbReference type="SAM" id="SignalP"/>
    </source>
</evidence>
<feature type="domain" description="PYST-C1-like N-terminal" evidence="2">
    <location>
        <begin position="27"/>
        <end position="84"/>
    </location>
</feature>
<feature type="chain" id="PRO_5008750197" evidence="1">
    <location>
        <begin position="21"/>
        <end position="241"/>
    </location>
</feature>